<dbReference type="AlphaFoldDB" id="A0A3D9SRP5"/>
<evidence type="ECO:0000313" key="1">
    <source>
        <dbReference type="EMBL" id="REE98488.1"/>
    </source>
</evidence>
<dbReference type="EMBL" id="QTTT01000001">
    <property type="protein sequence ID" value="REE98488.1"/>
    <property type="molecule type" value="Genomic_DNA"/>
</dbReference>
<keyword evidence="2" id="KW-1185">Reference proteome</keyword>
<sequence>MVIVGVMAGLAVAVAALAWLSGQDGPRRVTLSEDAEGDVRVAADRTVTPSSLQPGSVFRYRFSVTNDGGSAIRQLAVRSEKAATGSSETGLDVRSVSDPHCSGTVRVDCLFPKLGPGETRTVRVEGRASRTGRAGDRVLIHTFPGFLTHAPHGDLTYEVVGGEAVTTGVLVDGTGSGG</sequence>
<dbReference type="Proteomes" id="UP000256661">
    <property type="component" value="Unassembled WGS sequence"/>
</dbReference>
<gene>
    <name evidence="1" type="ORF">DFJ69_3977</name>
</gene>
<reference evidence="1 2" key="1">
    <citation type="submission" date="2018-08" db="EMBL/GenBank/DDBJ databases">
        <title>Sequencing the genomes of 1000 actinobacteria strains.</title>
        <authorList>
            <person name="Klenk H.-P."/>
        </authorList>
    </citation>
    <scope>NUCLEOTIDE SEQUENCE [LARGE SCALE GENOMIC DNA]</scope>
    <source>
        <strain evidence="1 2">DSM 43927</strain>
    </source>
</reference>
<organism evidence="1 2">
    <name type="scientific">Thermomonospora umbrina</name>
    <dbReference type="NCBI Taxonomy" id="111806"/>
    <lineage>
        <taxon>Bacteria</taxon>
        <taxon>Bacillati</taxon>
        <taxon>Actinomycetota</taxon>
        <taxon>Actinomycetes</taxon>
        <taxon>Streptosporangiales</taxon>
        <taxon>Thermomonosporaceae</taxon>
        <taxon>Thermomonospora</taxon>
    </lineage>
</organism>
<protein>
    <submittedName>
        <fullName evidence="1">Uncharacterized protein DUF11</fullName>
    </submittedName>
</protein>
<proteinExistence type="predicted"/>
<accession>A0A3D9SRP5</accession>
<name>A0A3D9SRP5_9ACTN</name>
<evidence type="ECO:0000313" key="2">
    <source>
        <dbReference type="Proteomes" id="UP000256661"/>
    </source>
</evidence>
<comment type="caution">
    <text evidence="1">The sequence shown here is derived from an EMBL/GenBank/DDBJ whole genome shotgun (WGS) entry which is preliminary data.</text>
</comment>